<dbReference type="Pfam" id="PF05938">
    <property type="entry name" value="Self-incomp_S1"/>
    <property type="match status" value="1"/>
</dbReference>
<dbReference type="EMBL" id="OZ034814">
    <property type="protein sequence ID" value="CAL1363756.1"/>
    <property type="molecule type" value="Genomic_DNA"/>
</dbReference>
<keyword evidence="8" id="KW-1185">Reference proteome</keyword>
<keyword evidence="5" id="KW-0732">Signal</keyword>
<evidence type="ECO:0000256" key="3">
    <source>
        <dbReference type="ARBA" id="ARBA00022471"/>
    </source>
</evidence>
<dbReference type="PANTHER" id="PTHR31232">
    <property type="match status" value="1"/>
</dbReference>
<evidence type="ECO:0000256" key="6">
    <source>
        <dbReference type="RuleBase" id="RU367044"/>
    </source>
</evidence>
<reference evidence="7 8" key="1">
    <citation type="submission" date="2024-04" db="EMBL/GenBank/DDBJ databases">
        <authorList>
            <person name="Fracassetti M."/>
        </authorList>
    </citation>
    <scope>NUCLEOTIDE SEQUENCE [LARGE SCALE GENOMIC DNA]</scope>
</reference>
<gene>
    <name evidence="7" type="ORF">LTRI10_LOCUS10067</name>
</gene>
<keyword evidence="4 6" id="KW-0964">Secreted</keyword>
<sequence>MRKLVIISNKLRVGFVLAAALLVMAARPSISTKGSVYIENSLPTSEVTARCQSKDDDIGRHDIAVGDSIFWSFRNNPGWSETLFWCDLNATDYGVLSFDAYIGKKAKIYNYHYFWFVEESGVYVQNQYGIVETLPTMSWGKLD</sequence>
<dbReference type="InterPro" id="IPR010264">
    <property type="entry name" value="Self-incomp_S1"/>
</dbReference>
<dbReference type="PANTHER" id="PTHR31232:SF18">
    <property type="entry name" value="S-PROTEIN HOMOLOG"/>
    <property type="match status" value="1"/>
</dbReference>
<name>A0AAV2D4S8_9ROSI</name>
<evidence type="ECO:0000313" key="8">
    <source>
        <dbReference type="Proteomes" id="UP001497516"/>
    </source>
</evidence>
<evidence type="ECO:0000256" key="1">
    <source>
        <dbReference type="ARBA" id="ARBA00004613"/>
    </source>
</evidence>
<keyword evidence="3 6" id="KW-0713">Self-incompatibility</keyword>
<evidence type="ECO:0000256" key="2">
    <source>
        <dbReference type="ARBA" id="ARBA00005581"/>
    </source>
</evidence>
<comment type="subcellular location">
    <subcellularLocation>
        <location evidence="1 6">Secreted</location>
    </subcellularLocation>
</comment>
<proteinExistence type="inferred from homology"/>
<evidence type="ECO:0000256" key="4">
    <source>
        <dbReference type="ARBA" id="ARBA00022525"/>
    </source>
</evidence>
<comment type="similarity">
    <text evidence="2 6">Belongs to the plant self-incompatibility (S1) protein family.</text>
</comment>
<accession>A0AAV2D4S8</accession>
<dbReference type="GO" id="GO:0060320">
    <property type="term" value="P:rejection of self pollen"/>
    <property type="evidence" value="ECO:0007669"/>
    <property type="project" value="UniProtKB-KW"/>
</dbReference>
<evidence type="ECO:0000313" key="7">
    <source>
        <dbReference type="EMBL" id="CAL1363756.1"/>
    </source>
</evidence>
<dbReference type="AlphaFoldDB" id="A0AAV2D4S8"/>
<protein>
    <recommendedName>
        <fullName evidence="6">S-protein homolog</fullName>
    </recommendedName>
</protein>
<organism evidence="7 8">
    <name type="scientific">Linum trigynum</name>
    <dbReference type="NCBI Taxonomy" id="586398"/>
    <lineage>
        <taxon>Eukaryota</taxon>
        <taxon>Viridiplantae</taxon>
        <taxon>Streptophyta</taxon>
        <taxon>Embryophyta</taxon>
        <taxon>Tracheophyta</taxon>
        <taxon>Spermatophyta</taxon>
        <taxon>Magnoliopsida</taxon>
        <taxon>eudicotyledons</taxon>
        <taxon>Gunneridae</taxon>
        <taxon>Pentapetalae</taxon>
        <taxon>rosids</taxon>
        <taxon>fabids</taxon>
        <taxon>Malpighiales</taxon>
        <taxon>Linaceae</taxon>
        <taxon>Linum</taxon>
    </lineage>
</organism>
<dbReference type="Proteomes" id="UP001497516">
    <property type="component" value="Chromosome 10"/>
</dbReference>
<dbReference type="GO" id="GO:0005576">
    <property type="term" value="C:extracellular region"/>
    <property type="evidence" value="ECO:0007669"/>
    <property type="project" value="UniProtKB-SubCell"/>
</dbReference>
<evidence type="ECO:0000256" key="5">
    <source>
        <dbReference type="ARBA" id="ARBA00022729"/>
    </source>
</evidence>